<dbReference type="InterPro" id="IPR058627">
    <property type="entry name" value="MdtA-like_C"/>
</dbReference>
<proteinExistence type="inferred from homology"/>
<dbReference type="PROSITE" id="PS51257">
    <property type="entry name" value="PROKAR_LIPOPROTEIN"/>
    <property type="match status" value="1"/>
</dbReference>
<reference evidence="7 8" key="1">
    <citation type="journal article" date="2012" name="Science">
        <title>Ecological populations of bacteria act as socially cohesive units of antibiotic production and resistance.</title>
        <authorList>
            <person name="Cordero O.X."/>
            <person name="Wildschutte H."/>
            <person name="Kirkup B."/>
            <person name="Proehl S."/>
            <person name="Ngo L."/>
            <person name="Hussain F."/>
            <person name="Le Roux F."/>
            <person name="Mincer T."/>
            <person name="Polz M.F."/>
        </authorList>
    </citation>
    <scope>NUCLEOTIDE SEQUENCE [LARGE SCALE GENOMIC DNA]</scope>
    <source>
        <strain evidence="7 8">FF-238</strain>
    </source>
</reference>
<dbReference type="Pfam" id="PF25876">
    <property type="entry name" value="HH_MFP_RND"/>
    <property type="match status" value="1"/>
</dbReference>
<feature type="domain" description="Multidrug resistance protein MdtA-like barrel-sandwich hybrid" evidence="4">
    <location>
        <begin position="61"/>
        <end position="191"/>
    </location>
</feature>
<dbReference type="Pfam" id="PF25917">
    <property type="entry name" value="BSH_RND"/>
    <property type="match status" value="1"/>
</dbReference>
<evidence type="ECO:0000256" key="2">
    <source>
        <dbReference type="ARBA" id="ARBA00009477"/>
    </source>
</evidence>
<evidence type="ECO:0000259" key="6">
    <source>
        <dbReference type="Pfam" id="PF25967"/>
    </source>
</evidence>
<dbReference type="GO" id="GO:0022857">
    <property type="term" value="F:transmembrane transporter activity"/>
    <property type="evidence" value="ECO:0007669"/>
    <property type="project" value="InterPro"/>
</dbReference>
<dbReference type="RefSeq" id="WP_017054394.1">
    <property type="nucleotide sequence ID" value="NZ_AJYW02000041.1"/>
</dbReference>
<evidence type="ECO:0000259" key="4">
    <source>
        <dbReference type="Pfam" id="PF25917"/>
    </source>
</evidence>
<protein>
    <submittedName>
        <fullName evidence="7">Efflux transporter periplasmic adaptor subunit</fullName>
    </submittedName>
</protein>
<dbReference type="PANTHER" id="PTHR30158:SF10">
    <property type="entry name" value="CATION EFFLUX PUMP"/>
    <property type="match status" value="1"/>
</dbReference>
<comment type="caution">
    <text evidence="7">The sequence shown here is derived from an EMBL/GenBank/DDBJ whole genome shotgun (WGS) entry which is preliminary data.</text>
</comment>
<evidence type="ECO:0000256" key="1">
    <source>
        <dbReference type="ARBA" id="ARBA00004519"/>
    </source>
</evidence>
<feature type="domain" description="Multidrug resistance protein MdtA-like beta-barrel" evidence="5">
    <location>
        <begin position="204"/>
        <end position="291"/>
    </location>
</feature>
<dbReference type="FunFam" id="2.40.420.20:FF:000001">
    <property type="entry name" value="Efflux RND transporter periplasmic adaptor subunit"/>
    <property type="match status" value="1"/>
</dbReference>
<evidence type="ECO:0000313" key="8">
    <source>
        <dbReference type="Proteomes" id="UP000094165"/>
    </source>
</evidence>
<dbReference type="Gene3D" id="2.40.30.170">
    <property type="match status" value="1"/>
</dbReference>
<dbReference type="InterPro" id="IPR006143">
    <property type="entry name" value="RND_pump_MFP"/>
</dbReference>
<dbReference type="InterPro" id="IPR058624">
    <property type="entry name" value="MdtA-like_HH"/>
</dbReference>
<comment type="similarity">
    <text evidence="2">Belongs to the membrane fusion protein (MFP) (TC 8.A.1) family.</text>
</comment>
<dbReference type="AlphaFoldDB" id="A0A1E5D4Z1"/>
<dbReference type="PANTHER" id="PTHR30158">
    <property type="entry name" value="ACRA/E-RELATED COMPONENT OF DRUG EFFLUX TRANSPORTER"/>
    <property type="match status" value="1"/>
</dbReference>
<dbReference type="InterPro" id="IPR058625">
    <property type="entry name" value="MdtA-like_BSH"/>
</dbReference>
<comment type="subcellular location">
    <subcellularLocation>
        <location evidence="1">Cell inner membrane</location>
        <topology evidence="1">Lipid-anchor</topology>
    </subcellularLocation>
</comment>
<name>A0A1E5D4Z1_9VIBR</name>
<dbReference type="Pfam" id="PF25967">
    <property type="entry name" value="RND-MFP_C"/>
    <property type="match status" value="1"/>
</dbReference>
<dbReference type="GO" id="GO:0046677">
    <property type="term" value="P:response to antibiotic"/>
    <property type="evidence" value="ECO:0007669"/>
    <property type="project" value="TreeGrafter"/>
</dbReference>
<dbReference type="SUPFAM" id="SSF111369">
    <property type="entry name" value="HlyD-like secretion proteins"/>
    <property type="match status" value="1"/>
</dbReference>
<feature type="domain" description="Multidrug resistance protein MdtA-like alpha-helical hairpin" evidence="3">
    <location>
        <begin position="100"/>
        <end position="168"/>
    </location>
</feature>
<gene>
    <name evidence="7" type="ORF">A130_12630</name>
</gene>
<evidence type="ECO:0000259" key="5">
    <source>
        <dbReference type="Pfam" id="PF25944"/>
    </source>
</evidence>
<sequence length="377" mass="40896">MRKKLLLTSIISSLVLVGCGEATTSNQQAPLPLVTVQDVNVIAHQQSKRYVGRVEAVEDTAITAQVSGYLKERHFVEGEMVEKGQLLYSIEPSSFEAQVAIAKAAVAQANALLKKAQLDFERGKNLLPKGSISQSEFDALTANLLGAEASVESATAQLNLSEVNLSHTQIAAPFSGRISDTNVSKGDLVSPSSGVLTTLVSLDPIHTRFSMSERERIALGIDQIQGDGSGESQNVEVQVILETGDVFEHLGKLDYLGNRINLNTGTIAMRAVVDNPDQRLLPGQHVRVELRQKQVDKAFVVPRRSVQTDLEGNFVMIVTEGNVAERRNVELGKQVEEGIILRSGIADGERVITQGLQRVRNGMPVRLEQQSATTDVK</sequence>
<dbReference type="Proteomes" id="UP000094165">
    <property type="component" value="Unassembled WGS sequence"/>
</dbReference>
<dbReference type="GO" id="GO:0005886">
    <property type="term" value="C:plasma membrane"/>
    <property type="evidence" value="ECO:0007669"/>
    <property type="project" value="UniProtKB-SubCell"/>
</dbReference>
<dbReference type="Pfam" id="PF25944">
    <property type="entry name" value="Beta-barrel_RND"/>
    <property type="match status" value="1"/>
</dbReference>
<dbReference type="EMBL" id="AJYW02000041">
    <property type="protein sequence ID" value="OEE78656.1"/>
    <property type="molecule type" value="Genomic_DNA"/>
</dbReference>
<evidence type="ECO:0000313" key="7">
    <source>
        <dbReference type="EMBL" id="OEE78656.1"/>
    </source>
</evidence>
<dbReference type="NCBIfam" id="TIGR01730">
    <property type="entry name" value="RND_mfp"/>
    <property type="match status" value="1"/>
</dbReference>
<dbReference type="Gene3D" id="2.40.50.100">
    <property type="match status" value="1"/>
</dbReference>
<accession>A0A1E5D4Z1</accession>
<feature type="domain" description="Multidrug resistance protein MdtA-like C-terminal permuted SH3" evidence="6">
    <location>
        <begin position="298"/>
        <end position="358"/>
    </location>
</feature>
<evidence type="ECO:0000259" key="3">
    <source>
        <dbReference type="Pfam" id="PF25876"/>
    </source>
</evidence>
<dbReference type="InterPro" id="IPR058626">
    <property type="entry name" value="MdtA-like_b-barrel"/>
</dbReference>
<organism evidence="7 8">
    <name type="scientific">Vibrio genomosp. F6 str. FF-238</name>
    <dbReference type="NCBI Taxonomy" id="1191298"/>
    <lineage>
        <taxon>Bacteria</taxon>
        <taxon>Pseudomonadati</taxon>
        <taxon>Pseudomonadota</taxon>
        <taxon>Gammaproteobacteria</taxon>
        <taxon>Vibrionales</taxon>
        <taxon>Vibrionaceae</taxon>
        <taxon>Vibrio</taxon>
    </lineage>
</organism>
<keyword evidence="8" id="KW-1185">Reference proteome</keyword>
<dbReference type="Gene3D" id="2.40.420.20">
    <property type="match status" value="1"/>
</dbReference>
<dbReference type="Gene3D" id="1.10.287.470">
    <property type="entry name" value="Helix hairpin bin"/>
    <property type="match status" value="1"/>
</dbReference>